<evidence type="ECO:0000256" key="3">
    <source>
        <dbReference type="SAM" id="MobiDB-lite"/>
    </source>
</evidence>
<gene>
    <name evidence="4" type="ORF">AYI69_g2060</name>
</gene>
<feature type="coiled-coil region" evidence="2">
    <location>
        <begin position="192"/>
        <end position="219"/>
    </location>
</feature>
<evidence type="ECO:0008006" key="6">
    <source>
        <dbReference type="Google" id="ProtNLM"/>
    </source>
</evidence>
<dbReference type="GO" id="GO:0070319">
    <property type="term" value="C:Golgi to plasma membrane transport vesicle"/>
    <property type="evidence" value="ECO:0007669"/>
    <property type="project" value="TreeGrafter"/>
</dbReference>
<dbReference type="GO" id="GO:0051286">
    <property type="term" value="C:cell tip"/>
    <property type="evidence" value="ECO:0007669"/>
    <property type="project" value="TreeGrafter"/>
</dbReference>
<dbReference type="GO" id="GO:0005085">
    <property type="term" value="F:guanyl-nucleotide exchange factor activity"/>
    <property type="evidence" value="ECO:0007669"/>
    <property type="project" value="InterPro"/>
</dbReference>
<dbReference type="AlphaFoldDB" id="A0A1R1YNQ6"/>
<accession>A0A1R1YNQ6</accession>
<proteinExistence type="predicted"/>
<dbReference type="EMBL" id="LSSM01000579">
    <property type="protein sequence ID" value="OMJ28465.1"/>
    <property type="molecule type" value="Genomic_DNA"/>
</dbReference>
<dbReference type="PANTHER" id="PTHR14430:SF0">
    <property type="entry name" value="SEC2P DOMAIN-CONTAINING PROTEIN"/>
    <property type="match status" value="1"/>
</dbReference>
<evidence type="ECO:0000256" key="1">
    <source>
        <dbReference type="ARBA" id="ARBA00023054"/>
    </source>
</evidence>
<dbReference type="CDD" id="cd21044">
    <property type="entry name" value="Rab11BD_RAB3IP_like"/>
    <property type="match status" value="1"/>
</dbReference>
<protein>
    <recommendedName>
        <fullName evidence="6">GDP/GTP exchange factor Sec2 N-terminal domain-containing protein</fullName>
    </recommendedName>
</protein>
<organism evidence="4 5">
    <name type="scientific">Smittium culicis</name>
    <dbReference type="NCBI Taxonomy" id="133412"/>
    <lineage>
        <taxon>Eukaryota</taxon>
        <taxon>Fungi</taxon>
        <taxon>Fungi incertae sedis</taxon>
        <taxon>Zoopagomycota</taxon>
        <taxon>Kickxellomycotina</taxon>
        <taxon>Harpellomycetes</taxon>
        <taxon>Harpellales</taxon>
        <taxon>Legeriomycetaceae</taxon>
        <taxon>Smittium</taxon>
    </lineage>
</organism>
<dbReference type="Pfam" id="PF25555">
    <property type="entry name" value="RAB3A-like_C"/>
    <property type="match status" value="1"/>
</dbReference>
<dbReference type="PANTHER" id="PTHR14430">
    <property type="entry name" value="RABIN3-RELATED"/>
    <property type="match status" value="1"/>
</dbReference>
<evidence type="ECO:0000313" key="5">
    <source>
        <dbReference type="Proteomes" id="UP000187429"/>
    </source>
</evidence>
<dbReference type="InterPro" id="IPR040351">
    <property type="entry name" value="RAB3IL/RAB3IP/Sec2"/>
</dbReference>
<keyword evidence="1 2" id="KW-0175">Coiled coil</keyword>
<feature type="coiled-coil region" evidence="2">
    <location>
        <begin position="133"/>
        <end position="167"/>
    </location>
</feature>
<dbReference type="Proteomes" id="UP000187429">
    <property type="component" value="Unassembled WGS sequence"/>
</dbReference>
<dbReference type="OrthoDB" id="5560525at2759"/>
<evidence type="ECO:0000256" key="2">
    <source>
        <dbReference type="SAM" id="Coils"/>
    </source>
</evidence>
<reference evidence="5" key="1">
    <citation type="submission" date="2017-01" db="EMBL/GenBank/DDBJ databases">
        <authorList>
            <person name="Wang Y."/>
            <person name="White M."/>
            <person name="Kvist S."/>
            <person name="Moncalvo J.-M."/>
        </authorList>
    </citation>
    <scope>NUCLEOTIDE SEQUENCE [LARGE SCALE GENOMIC DNA]</scope>
    <source>
        <strain evidence="5">ID-206-W2</strain>
    </source>
</reference>
<dbReference type="GO" id="GO:0006887">
    <property type="term" value="P:exocytosis"/>
    <property type="evidence" value="ECO:0007669"/>
    <property type="project" value="TreeGrafter"/>
</dbReference>
<sequence length="772" mass="88227">MRKDSMRYLKTPSSLPPKKVDSPESSPNSSLSTKPSELKTTYQSKEIKPPTNINLDKNKPEQRPTYILKPKKKIDSNKISPSRILNEKKVKKQSLSVNTDASSNIQDYNQKVILNDSNITLPNLIPPTMKSMSTNFENEIVKIKEQKNNVLKELEKIQAELEYTKESSKSISELTESLNKSSFQLQVEKNLRSVAESKLATMECELAELSSNIQVEAQNIVVSERKDRKSQVEKLILKKKEIEDLLVMERAQVSALKGTIERLGTLLDVEKAKNDKLSKTVDHQHSEISAFKQNLPFLKMNLDSSNSNGLDTFYKKISSSDLSPSSNSTLPTPYISPNYNSRRYSFKPNFPFSRIIHSLDLANFNQLDSIDDLHSRSINLNNLDSSNKTKNISEIPSWISLKMGFFESDLISNDLSDFIYSPSDKEAYQSPFFLKIYKEELEPTITTVDDSSYSLRFSNSLFPSWNKFKKVLNSIQDNSIIIEKCYFTEDSSPSLTTKSNSPLNQIVDSFKHSNHSPNFTSIIDLENLKRDGTSGISDWFSFRLNRNSSAPHFEKSPTLIESVDFNSSLMYPKINKYPLQRNHTTSHDIPSPISTSPDFLGNKNLVSLSPEILKSICYLCESEVFSNRNIPLDNLNHSKSCISGWLNYSPQSISSFSPNDIHDELPQYYQDSLNYSYQDSFLKNNELSASSLNTFYFKFRHSEYENSRKSICFKCHSRILSVCEFFRYIRLVRSGLVKKLDIREVKFNLTKLRTLMWANRVGSSIALSNVKL</sequence>
<keyword evidence="5" id="KW-1185">Reference proteome</keyword>
<feature type="region of interest" description="Disordered" evidence="3">
    <location>
        <begin position="1"/>
        <end position="81"/>
    </location>
</feature>
<evidence type="ECO:0000313" key="4">
    <source>
        <dbReference type="EMBL" id="OMJ28465.1"/>
    </source>
</evidence>
<comment type="caution">
    <text evidence="4">The sequence shown here is derived from an EMBL/GenBank/DDBJ whole genome shotgun (WGS) entry which is preliminary data.</text>
</comment>
<name>A0A1R1YNQ6_9FUNG</name>
<dbReference type="Gene3D" id="6.10.140.910">
    <property type="match status" value="1"/>
</dbReference>
<feature type="compositionally biased region" description="Low complexity" evidence="3">
    <location>
        <begin position="23"/>
        <end position="35"/>
    </location>
</feature>